<sequence length="191" mass="20959">MLRTLRKFKSVVAAFSVAVAFFVPGSALAEAGSDRSAELMRELAAATSPEEARSLEREIVLEWSKSGSAAMDLLLKRGRDAMEVEDAERAAEHLRALTDHAPDFAEGWYELAQVYYAQERLGLAVDSLERTLAINPNHFGALQGLGAIFEQLGDATLAYRAYAQADALRPFDERVTNAMTRLDILANGIRL</sequence>
<protein>
    <submittedName>
        <fullName evidence="3">Tetratricopeptide repeat-containing protein</fullName>
    </submittedName>
</protein>
<gene>
    <name evidence="3" type="ORF">SAMN05421853_105201</name>
</gene>
<evidence type="ECO:0000256" key="1">
    <source>
        <dbReference type="PROSITE-ProRule" id="PRU00339"/>
    </source>
</evidence>
<dbReference type="SUPFAM" id="SSF48452">
    <property type="entry name" value="TPR-like"/>
    <property type="match status" value="1"/>
</dbReference>
<feature type="signal peptide" evidence="2">
    <location>
        <begin position="1"/>
        <end position="29"/>
    </location>
</feature>
<dbReference type="STRING" id="93684.SAMN05421853_105201"/>
<keyword evidence="1" id="KW-0802">TPR repeat</keyword>
<dbReference type="Proteomes" id="UP000243106">
    <property type="component" value="Unassembled WGS sequence"/>
</dbReference>
<accession>A0A1I5YET7</accession>
<dbReference type="AlphaFoldDB" id="A0A1I5YET7"/>
<dbReference type="EMBL" id="FOXV01000005">
    <property type="protein sequence ID" value="SFQ42683.1"/>
    <property type="molecule type" value="Genomic_DNA"/>
</dbReference>
<keyword evidence="4" id="KW-1185">Reference proteome</keyword>
<dbReference type="InterPro" id="IPR011990">
    <property type="entry name" value="TPR-like_helical_dom_sf"/>
</dbReference>
<dbReference type="PROSITE" id="PS50005">
    <property type="entry name" value="TPR"/>
    <property type="match status" value="1"/>
</dbReference>
<dbReference type="RefSeq" id="WP_093010965.1">
    <property type="nucleotide sequence ID" value="NZ_FOXV01000005.1"/>
</dbReference>
<proteinExistence type="predicted"/>
<dbReference type="Pfam" id="PF13432">
    <property type="entry name" value="TPR_16"/>
    <property type="match status" value="1"/>
</dbReference>
<feature type="chain" id="PRO_5017218664" evidence="2">
    <location>
        <begin position="30"/>
        <end position="191"/>
    </location>
</feature>
<keyword evidence="2" id="KW-0732">Signal</keyword>
<dbReference type="InterPro" id="IPR019734">
    <property type="entry name" value="TPR_rpt"/>
</dbReference>
<organism evidence="3 4">
    <name type="scientific">Roseivivax halotolerans</name>
    <dbReference type="NCBI Taxonomy" id="93684"/>
    <lineage>
        <taxon>Bacteria</taxon>
        <taxon>Pseudomonadati</taxon>
        <taxon>Pseudomonadota</taxon>
        <taxon>Alphaproteobacteria</taxon>
        <taxon>Rhodobacterales</taxon>
        <taxon>Roseobacteraceae</taxon>
        <taxon>Roseivivax</taxon>
    </lineage>
</organism>
<name>A0A1I5YET7_9RHOB</name>
<evidence type="ECO:0000256" key="2">
    <source>
        <dbReference type="SAM" id="SignalP"/>
    </source>
</evidence>
<reference evidence="4" key="1">
    <citation type="submission" date="2016-10" db="EMBL/GenBank/DDBJ databases">
        <authorList>
            <person name="Varghese N."/>
            <person name="Submissions S."/>
        </authorList>
    </citation>
    <scope>NUCLEOTIDE SEQUENCE [LARGE SCALE GENOMIC DNA]</scope>
    <source>
        <strain evidence="4">JCM 10271</strain>
    </source>
</reference>
<evidence type="ECO:0000313" key="3">
    <source>
        <dbReference type="EMBL" id="SFQ42683.1"/>
    </source>
</evidence>
<dbReference type="SMART" id="SM00028">
    <property type="entry name" value="TPR"/>
    <property type="match status" value="3"/>
</dbReference>
<feature type="repeat" description="TPR" evidence="1">
    <location>
        <begin position="105"/>
        <end position="138"/>
    </location>
</feature>
<dbReference type="Gene3D" id="1.25.40.10">
    <property type="entry name" value="Tetratricopeptide repeat domain"/>
    <property type="match status" value="1"/>
</dbReference>
<evidence type="ECO:0000313" key="4">
    <source>
        <dbReference type="Proteomes" id="UP000243106"/>
    </source>
</evidence>